<feature type="compositionally biased region" description="Polar residues" evidence="1">
    <location>
        <begin position="1"/>
        <end position="18"/>
    </location>
</feature>
<dbReference type="AlphaFoldDB" id="A0A084W9U2"/>
<dbReference type="EMBL" id="ATLV01021913">
    <property type="status" value="NOT_ANNOTATED_CDS"/>
    <property type="molecule type" value="Genomic_DNA"/>
</dbReference>
<evidence type="ECO:0000256" key="1">
    <source>
        <dbReference type="SAM" id="MobiDB-lite"/>
    </source>
</evidence>
<evidence type="ECO:0000313" key="3">
    <source>
        <dbReference type="EnsemblMetazoa" id="ASIC014995-PA"/>
    </source>
</evidence>
<proteinExistence type="predicted"/>
<evidence type="ECO:0000313" key="2">
    <source>
        <dbReference type="EMBL" id="KFB46986.1"/>
    </source>
</evidence>
<name>A0A084W9U2_ANOSI</name>
<organism evidence="2">
    <name type="scientific">Anopheles sinensis</name>
    <name type="common">Mosquito</name>
    <dbReference type="NCBI Taxonomy" id="74873"/>
    <lineage>
        <taxon>Eukaryota</taxon>
        <taxon>Metazoa</taxon>
        <taxon>Ecdysozoa</taxon>
        <taxon>Arthropoda</taxon>
        <taxon>Hexapoda</taxon>
        <taxon>Insecta</taxon>
        <taxon>Pterygota</taxon>
        <taxon>Neoptera</taxon>
        <taxon>Endopterygota</taxon>
        <taxon>Diptera</taxon>
        <taxon>Nematocera</taxon>
        <taxon>Culicoidea</taxon>
        <taxon>Culicidae</taxon>
        <taxon>Anophelinae</taxon>
        <taxon>Anopheles</taxon>
    </lineage>
</organism>
<keyword evidence="4" id="KW-1185">Reference proteome</keyword>
<dbReference type="Proteomes" id="UP000030765">
    <property type="component" value="Unassembled WGS sequence"/>
</dbReference>
<protein>
    <submittedName>
        <fullName evidence="2 3">Uncharacterized protein</fullName>
    </submittedName>
</protein>
<feature type="region of interest" description="Disordered" evidence="1">
    <location>
        <begin position="1"/>
        <end position="31"/>
    </location>
</feature>
<reference evidence="2 4" key="1">
    <citation type="journal article" date="2014" name="BMC Genomics">
        <title>Genome sequence of Anopheles sinensis provides insight into genetics basis of mosquito competence for malaria parasites.</title>
        <authorList>
            <person name="Zhou D."/>
            <person name="Zhang D."/>
            <person name="Ding G."/>
            <person name="Shi L."/>
            <person name="Hou Q."/>
            <person name="Ye Y."/>
            <person name="Xu Y."/>
            <person name="Zhou H."/>
            <person name="Xiong C."/>
            <person name="Li S."/>
            <person name="Yu J."/>
            <person name="Hong S."/>
            <person name="Yu X."/>
            <person name="Zou P."/>
            <person name="Chen C."/>
            <person name="Chang X."/>
            <person name="Wang W."/>
            <person name="Lv Y."/>
            <person name="Sun Y."/>
            <person name="Ma L."/>
            <person name="Shen B."/>
            <person name="Zhu C."/>
        </authorList>
    </citation>
    <scope>NUCLEOTIDE SEQUENCE [LARGE SCALE GENOMIC DNA]</scope>
</reference>
<gene>
    <name evidence="2" type="ORF">ZHAS_00014995</name>
</gene>
<evidence type="ECO:0000313" key="4">
    <source>
        <dbReference type="Proteomes" id="UP000030765"/>
    </source>
</evidence>
<dbReference type="EMBL" id="KE525325">
    <property type="protein sequence ID" value="KFB46986.1"/>
    <property type="molecule type" value="Genomic_DNA"/>
</dbReference>
<accession>A0A084W9U2</accession>
<sequence length="223" mass="25659">MANEENGNNLVEIQNGQEITEPDVSKDSELSGRGFVPKLSTILEEDTALDGSRANERFELLARPKTHHLQETLSKYGQHFKPKDVERIQMQIRERRGPIPQREHDVEEAAVKRGSLKSHEIYGKLQAKLRRVAFDALTNKMFEKLPDLILSIEQHDSEPLPSDTKCLLETLRSTLIYRLGEPTNEHEDRMFQHICFGLTKFVENIIESVRQNQQQLETESKTG</sequence>
<reference evidence="3" key="2">
    <citation type="submission" date="2020-05" db="UniProtKB">
        <authorList>
            <consortium name="EnsemblMetazoa"/>
        </authorList>
    </citation>
    <scope>IDENTIFICATION</scope>
</reference>
<dbReference type="EnsemblMetazoa" id="ASIC014995-RA">
    <property type="protein sequence ID" value="ASIC014995-PA"/>
    <property type="gene ID" value="ASIC014995"/>
</dbReference>
<dbReference type="VEuPathDB" id="VectorBase:ASIC014995"/>
<dbReference type="OrthoDB" id="7764945at2759"/>